<reference evidence="1 2" key="1">
    <citation type="journal article" date="2020" name="IScience">
        <title>Genome Sequencing of the Endangered Kingdonia uniflora (Circaeasteraceae, Ranunculales) Reveals Potential Mechanisms of Evolutionary Specialization.</title>
        <authorList>
            <person name="Sun Y."/>
            <person name="Deng T."/>
            <person name="Zhang A."/>
            <person name="Moore M.J."/>
            <person name="Landis J.B."/>
            <person name="Lin N."/>
            <person name="Zhang H."/>
            <person name="Zhang X."/>
            <person name="Huang J."/>
            <person name="Zhang X."/>
            <person name="Sun H."/>
            <person name="Wang H."/>
        </authorList>
    </citation>
    <scope>NUCLEOTIDE SEQUENCE [LARGE SCALE GENOMIC DNA]</scope>
    <source>
        <strain evidence="1">TB1705</strain>
        <tissue evidence="1">Leaf</tissue>
    </source>
</reference>
<proteinExistence type="predicted"/>
<keyword evidence="2" id="KW-1185">Reference proteome</keyword>
<organism evidence="1 2">
    <name type="scientific">Kingdonia uniflora</name>
    <dbReference type="NCBI Taxonomy" id="39325"/>
    <lineage>
        <taxon>Eukaryota</taxon>
        <taxon>Viridiplantae</taxon>
        <taxon>Streptophyta</taxon>
        <taxon>Embryophyta</taxon>
        <taxon>Tracheophyta</taxon>
        <taxon>Spermatophyta</taxon>
        <taxon>Magnoliopsida</taxon>
        <taxon>Ranunculales</taxon>
        <taxon>Circaeasteraceae</taxon>
        <taxon>Kingdonia</taxon>
    </lineage>
</organism>
<dbReference type="Proteomes" id="UP000541444">
    <property type="component" value="Unassembled WGS sequence"/>
</dbReference>
<accession>A0A7J7MGS5</accession>
<dbReference type="AlphaFoldDB" id="A0A7J7MGS5"/>
<feature type="non-terminal residue" evidence="1">
    <location>
        <position position="1"/>
    </location>
</feature>
<evidence type="ECO:0000313" key="2">
    <source>
        <dbReference type="Proteomes" id="UP000541444"/>
    </source>
</evidence>
<dbReference type="OrthoDB" id="1915244at2759"/>
<comment type="caution">
    <text evidence="1">The sequence shown here is derived from an EMBL/GenBank/DDBJ whole genome shotgun (WGS) entry which is preliminary data.</text>
</comment>
<sequence length="251" mass="27428">YCYNNNSSRASPSLEEKFGRKVIVFTKSGNVPSVKLTVKNGSSLCIRIPDGIVTSYKPKVYWKEDRFVEVLYTIPVAGSSDFVKGGIGLVLNDVSGASSSSKGSEICTSKWVVKDVYSDSIDALQVELSCTCVTLEINYIISLYPLSMATAVTVQNNGRKPGRELVFRVIRMGYDDIYVSCPGFSSQNCVVKMGLENGSFATLMPSSSLITSYKAHMWHGATIEVLHTTFKEGEDGTAVIQGGLYGFQDWD</sequence>
<protein>
    <submittedName>
        <fullName evidence="1">Uncharacterized protein</fullName>
    </submittedName>
</protein>
<name>A0A7J7MGS5_9MAGN</name>
<dbReference type="GO" id="GO:0005737">
    <property type="term" value="C:cytoplasm"/>
    <property type="evidence" value="ECO:0007669"/>
    <property type="project" value="TreeGrafter"/>
</dbReference>
<gene>
    <name evidence="1" type="ORF">GIB67_018983</name>
</gene>
<dbReference type="EMBL" id="JACGCM010001530">
    <property type="protein sequence ID" value="KAF6154061.1"/>
    <property type="molecule type" value="Genomic_DNA"/>
</dbReference>
<dbReference type="PANTHER" id="PTHR11122:SF18">
    <property type="entry name" value="PHOTOSYNTHETIC NDH SUBUNIT OF SUBCOMPLEX B 2, CHLOROPLASTIC"/>
    <property type="match status" value="1"/>
</dbReference>
<evidence type="ECO:0000313" key="1">
    <source>
        <dbReference type="EMBL" id="KAF6154061.1"/>
    </source>
</evidence>
<dbReference type="PANTHER" id="PTHR11122">
    <property type="entry name" value="APOSPORY-ASSOCIATED PROTEIN C-RELATED"/>
    <property type="match status" value="1"/>
</dbReference>
<dbReference type="GO" id="GO:0047938">
    <property type="term" value="F:glucose-6-phosphate 1-epimerase activity"/>
    <property type="evidence" value="ECO:0007669"/>
    <property type="project" value="TreeGrafter"/>
</dbReference>